<keyword evidence="3" id="KW-1185">Reference proteome</keyword>
<feature type="compositionally biased region" description="Basic and acidic residues" evidence="1">
    <location>
        <begin position="705"/>
        <end position="715"/>
    </location>
</feature>
<evidence type="ECO:0000313" key="3">
    <source>
        <dbReference type="Proteomes" id="UP000738325"/>
    </source>
</evidence>
<dbReference type="CDD" id="cd09917">
    <property type="entry name" value="F-box_SF"/>
    <property type="match status" value="1"/>
</dbReference>
<feature type="compositionally biased region" description="Low complexity" evidence="1">
    <location>
        <begin position="385"/>
        <end position="399"/>
    </location>
</feature>
<dbReference type="AlphaFoldDB" id="A0A9P6RMB8"/>
<feature type="region of interest" description="Disordered" evidence="1">
    <location>
        <begin position="1"/>
        <end position="35"/>
    </location>
</feature>
<feature type="region of interest" description="Disordered" evidence="1">
    <location>
        <begin position="677"/>
        <end position="715"/>
    </location>
</feature>
<feature type="compositionally biased region" description="Low complexity" evidence="1">
    <location>
        <begin position="61"/>
        <end position="84"/>
    </location>
</feature>
<reference evidence="2" key="1">
    <citation type="journal article" date="2020" name="Fungal Divers.">
        <title>Resolving the Mortierellaceae phylogeny through synthesis of multi-gene phylogenetics and phylogenomics.</title>
        <authorList>
            <person name="Vandepol N."/>
            <person name="Liber J."/>
            <person name="Desiro A."/>
            <person name="Na H."/>
            <person name="Kennedy M."/>
            <person name="Barry K."/>
            <person name="Grigoriev I.V."/>
            <person name="Miller A.N."/>
            <person name="O'Donnell K."/>
            <person name="Stajich J.E."/>
            <person name="Bonito G."/>
        </authorList>
    </citation>
    <scope>NUCLEOTIDE SEQUENCE</scope>
    <source>
        <strain evidence="2">REB-010B</strain>
    </source>
</reference>
<gene>
    <name evidence="2" type="ORF">BGZ99_003682</name>
</gene>
<evidence type="ECO:0000256" key="1">
    <source>
        <dbReference type="SAM" id="MobiDB-lite"/>
    </source>
</evidence>
<organism evidence="2 3">
    <name type="scientific">Dissophora globulifera</name>
    <dbReference type="NCBI Taxonomy" id="979702"/>
    <lineage>
        <taxon>Eukaryota</taxon>
        <taxon>Fungi</taxon>
        <taxon>Fungi incertae sedis</taxon>
        <taxon>Mucoromycota</taxon>
        <taxon>Mortierellomycotina</taxon>
        <taxon>Mortierellomycetes</taxon>
        <taxon>Mortierellales</taxon>
        <taxon>Mortierellaceae</taxon>
        <taxon>Dissophora</taxon>
    </lineage>
</organism>
<dbReference type="EMBL" id="JAAAIP010000230">
    <property type="protein sequence ID" value="KAG0321849.1"/>
    <property type="molecule type" value="Genomic_DNA"/>
</dbReference>
<comment type="caution">
    <text evidence="2">The sequence shown here is derived from an EMBL/GenBank/DDBJ whole genome shotgun (WGS) entry which is preliminary data.</text>
</comment>
<feature type="region of interest" description="Disordered" evidence="1">
    <location>
        <begin position="377"/>
        <end position="400"/>
    </location>
</feature>
<dbReference type="Proteomes" id="UP000738325">
    <property type="component" value="Unassembled WGS sequence"/>
</dbReference>
<feature type="compositionally biased region" description="Low complexity" evidence="1">
    <location>
        <begin position="694"/>
        <end position="704"/>
    </location>
</feature>
<evidence type="ECO:0000313" key="2">
    <source>
        <dbReference type="EMBL" id="KAG0321849.1"/>
    </source>
</evidence>
<proteinExistence type="predicted"/>
<feature type="region of interest" description="Disordered" evidence="1">
    <location>
        <begin position="259"/>
        <end position="284"/>
    </location>
</feature>
<feature type="compositionally biased region" description="Low complexity" evidence="1">
    <location>
        <begin position="488"/>
        <end position="508"/>
    </location>
</feature>
<sequence length="761" mass="86063">MRTAPNPSTAPGMTVRSDESTTITSVNGDRHGRNKTPVYLTSLYTHSKAPSISQLQHQARRSPPSSSSVTVPLRRSYSSSTLSRTRIDASSKLSHLASRVAEPPLSSRLYEQQQQRQYSAQTTLRLVQQSQNQLLAEMDFYGLPLEILQHIATFLPFHDLIRVYKSMPKVYRPIFQQQLERSLALMVLTLEIQQPSPESAAVVTVLVDQSALSPAAAGATALKTQWRATHFDLESLRVEFELEDKLGLEMAERRHQEILQQHYQRQQQQQQQQQQHQLHAPPSAASTLYEDIETVIWKARRRASATSRRIGLQFTMNPDTAATTSSSEELDPRHADYNFFHCDQSSSLPVLGSATVTFKAHRNTMAPWVVHGADPPLAPSFSKHPSSTTTSAPAESPWTQSARERIAAFQQNRVLLKTLAKLRNQDEASKLQFLPRRVELDISELGQKRAKAVVVDHHHRYRYHHHHHHRYTAWRWRPHHVTSKRPITSLNSTTATTTTTTTATATSSSPPPLPPRMQRRHSWHPIESFESHRPAFLFVEDEYGESSAFNFSTIFKRFLKVSSWSEIGSLNWLTAQGDNETSEECECCEDIQGFATMAAAAAASALARAFHPTTAMTPITTITTITTMTTMTDWTSLFTNVVASVYKMHRHYRRYGFNNSGNVNNIVVTTTLEPPKGVTKRRFSQSHPPSLDVSSSSAAATTERATTKEQKTMEQHHDGELFEFLYDVRHNYLSSSRLEGERVIRPLRFACSLDFFIQRQG</sequence>
<feature type="region of interest" description="Disordered" evidence="1">
    <location>
        <begin position="50"/>
        <end position="84"/>
    </location>
</feature>
<feature type="region of interest" description="Disordered" evidence="1">
    <location>
        <begin position="485"/>
        <end position="518"/>
    </location>
</feature>
<feature type="compositionally biased region" description="Polar residues" evidence="1">
    <location>
        <begin position="1"/>
        <end position="11"/>
    </location>
</feature>
<dbReference type="OrthoDB" id="2426045at2759"/>
<feature type="compositionally biased region" description="Low complexity" evidence="1">
    <location>
        <begin position="260"/>
        <end position="277"/>
    </location>
</feature>
<protein>
    <recommendedName>
        <fullName evidence="4">F-box domain-containing protein</fullName>
    </recommendedName>
</protein>
<name>A0A9P6RMB8_9FUNG</name>
<accession>A0A9P6RMB8</accession>
<evidence type="ECO:0008006" key="4">
    <source>
        <dbReference type="Google" id="ProtNLM"/>
    </source>
</evidence>